<sequence>MRTLTIGTFFDKTSIEKGTQLAMEDWQTDFLRFVETVTTTVEDFLGEVEQTLEQVGESVLEDVTTPLESLWREWIEPFVDSNHDIAVEFAVTPPTSEEEPNLWLNPKIAATTNVHPACIGCCHYHGRVYNNTIFVCAMHPYGSESNRCPDWQSMIKTS</sequence>
<evidence type="ECO:0000313" key="1">
    <source>
        <dbReference type="EMBL" id="UXE62448.1"/>
    </source>
</evidence>
<dbReference type="Proteomes" id="UP001065613">
    <property type="component" value="Chromosome"/>
</dbReference>
<organism evidence="1">
    <name type="scientific">Woronichinia naegeliana WA131</name>
    <dbReference type="NCBI Taxonomy" id="2824559"/>
    <lineage>
        <taxon>Bacteria</taxon>
        <taxon>Bacillati</taxon>
        <taxon>Cyanobacteriota</taxon>
        <taxon>Cyanophyceae</taxon>
        <taxon>Synechococcales</taxon>
        <taxon>Coelosphaeriaceae</taxon>
        <taxon>Woronichinia</taxon>
    </lineage>
</organism>
<gene>
    <name evidence="1" type="ORF">KA717_06670</name>
</gene>
<accession>A0A977KYZ0</accession>
<dbReference type="KEGG" id="wna:KA717_06670"/>
<dbReference type="EMBL" id="CP073041">
    <property type="protein sequence ID" value="UXE62448.1"/>
    <property type="molecule type" value="Genomic_DNA"/>
</dbReference>
<protein>
    <submittedName>
        <fullName evidence="1">Uncharacterized protein</fullName>
    </submittedName>
</protein>
<reference evidence="1" key="1">
    <citation type="submission" date="2021-04" db="EMBL/GenBank/DDBJ databases">
        <title>Genome sequence of Woronichinia naegeliana from Washington state freshwater lake bloom.</title>
        <authorList>
            <person name="Dreher T.W."/>
        </authorList>
    </citation>
    <scope>NUCLEOTIDE SEQUENCE</scope>
    <source>
        <strain evidence="1">WA131</strain>
    </source>
</reference>
<name>A0A977KYZ0_9CYAN</name>
<proteinExistence type="predicted"/>
<dbReference type="AlphaFoldDB" id="A0A977KYZ0"/>